<reference evidence="2" key="2">
    <citation type="submission" date="2023-06" db="EMBL/GenBank/DDBJ databases">
        <authorList>
            <consortium name="Lawrence Berkeley National Laboratory"/>
            <person name="Haridas S."/>
            <person name="Hensen N."/>
            <person name="Bonometti L."/>
            <person name="Westerberg I."/>
            <person name="Brannstrom I.O."/>
            <person name="Guillou S."/>
            <person name="Cros-Aarteil S."/>
            <person name="Calhoun S."/>
            <person name="Kuo A."/>
            <person name="Mondo S."/>
            <person name="Pangilinan J."/>
            <person name="Riley R."/>
            <person name="Labutti K."/>
            <person name="Andreopoulos B."/>
            <person name="Lipzen A."/>
            <person name="Chen C."/>
            <person name="Yanf M."/>
            <person name="Daum C."/>
            <person name="Ng V."/>
            <person name="Clum A."/>
            <person name="Steindorff A."/>
            <person name="Ohm R."/>
            <person name="Martin F."/>
            <person name="Silar P."/>
            <person name="Natvig D."/>
            <person name="Lalanne C."/>
            <person name="Gautier V."/>
            <person name="Ament-Velasquez S.L."/>
            <person name="Kruys A."/>
            <person name="Hutchinson M.I."/>
            <person name="Powell A.J."/>
            <person name="Barry K."/>
            <person name="Miller A.N."/>
            <person name="Grigoriev I.V."/>
            <person name="Debuchy R."/>
            <person name="Gladieux P."/>
            <person name="Thoren M.H."/>
            <person name="Johannesson H."/>
        </authorList>
    </citation>
    <scope>NUCLEOTIDE SEQUENCE</scope>
    <source>
        <strain evidence="2">CBS 958.72</strain>
    </source>
</reference>
<evidence type="ECO:0000313" key="2">
    <source>
        <dbReference type="EMBL" id="KAK3366070.1"/>
    </source>
</evidence>
<feature type="domain" description="Endonuclease/exonuclease/phosphatase" evidence="1">
    <location>
        <begin position="35"/>
        <end position="282"/>
    </location>
</feature>
<reference evidence="2" key="1">
    <citation type="journal article" date="2023" name="Mol. Phylogenet. Evol.">
        <title>Genome-scale phylogeny and comparative genomics of the fungal order Sordariales.</title>
        <authorList>
            <person name="Hensen N."/>
            <person name="Bonometti L."/>
            <person name="Westerberg I."/>
            <person name="Brannstrom I.O."/>
            <person name="Guillou S."/>
            <person name="Cros-Aarteil S."/>
            <person name="Calhoun S."/>
            <person name="Haridas S."/>
            <person name="Kuo A."/>
            <person name="Mondo S."/>
            <person name="Pangilinan J."/>
            <person name="Riley R."/>
            <person name="LaButti K."/>
            <person name="Andreopoulos B."/>
            <person name="Lipzen A."/>
            <person name="Chen C."/>
            <person name="Yan M."/>
            <person name="Daum C."/>
            <person name="Ng V."/>
            <person name="Clum A."/>
            <person name="Steindorff A."/>
            <person name="Ohm R.A."/>
            <person name="Martin F."/>
            <person name="Silar P."/>
            <person name="Natvig D.O."/>
            <person name="Lalanne C."/>
            <person name="Gautier V."/>
            <person name="Ament-Velasquez S.L."/>
            <person name="Kruys A."/>
            <person name="Hutchinson M.I."/>
            <person name="Powell A.J."/>
            <person name="Barry K."/>
            <person name="Miller A.N."/>
            <person name="Grigoriev I.V."/>
            <person name="Debuchy R."/>
            <person name="Gladieux P."/>
            <person name="Hiltunen Thoren M."/>
            <person name="Johannesson H."/>
        </authorList>
    </citation>
    <scope>NUCLEOTIDE SEQUENCE</scope>
    <source>
        <strain evidence="2">CBS 958.72</strain>
    </source>
</reference>
<protein>
    <submittedName>
        <fullName evidence="2">Endonuclease/exonuclease/phosphatase</fullName>
    </submittedName>
</protein>
<keyword evidence="2" id="KW-0540">Nuclease</keyword>
<keyword evidence="3" id="KW-1185">Reference proteome</keyword>
<name>A0AAE0JXZ1_9PEZI</name>
<dbReference type="GO" id="GO:0004519">
    <property type="term" value="F:endonuclease activity"/>
    <property type="evidence" value="ECO:0007669"/>
    <property type="project" value="UniProtKB-KW"/>
</dbReference>
<dbReference type="Proteomes" id="UP001287356">
    <property type="component" value="Unassembled WGS sequence"/>
</dbReference>
<dbReference type="InterPro" id="IPR050410">
    <property type="entry name" value="CCR4/nocturin_mRNA_transcr"/>
</dbReference>
<dbReference type="InterPro" id="IPR005135">
    <property type="entry name" value="Endo/exonuclease/phosphatase"/>
</dbReference>
<dbReference type="Gene3D" id="3.60.10.10">
    <property type="entry name" value="Endonuclease/exonuclease/phosphatase"/>
    <property type="match status" value="1"/>
</dbReference>
<keyword evidence="2" id="KW-0378">Hydrolase</keyword>
<dbReference type="GO" id="GO:0000175">
    <property type="term" value="F:3'-5'-RNA exonuclease activity"/>
    <property type="evidence" value="ECO:0007669"/>
    <property type="project" value="TreeGrafter"/>
</dbReference>
<dbReference type="EMBL" id="JAULSN010000008">
    <property type="protein sequence ID" value="KAK3366070.1"/>
    <property type="molecule type" value="Genomic_DNA"/>
</dbReference>
<proteinExistence type="predicted"/>
<dbReference type="Pfam" id="PF03372">
    <property type="entry name" value="Exo_endo_phos"/>
    <property type="match status" value="1"/>
</dbReference>
<sequence length="297" mass="32675">MPLASPSVAPSGSVHVRIVTLNVRYATKSPVPGEEPWSVRAPKLCAQLAFIASGHTSVFLCLQEVLYSQLTDIQSYLGPSWSHIGQGRDDGRLAGEFSPIFFRADTWDCVRNQTFWLSPTTDVPSRGWDAALNRIVTTGSFRNKETGTAVAVMSTHLDHQGQIAREESARLLLTLARDWTDNGGDGRSRAPLFLGGDFNSTPSGRAYTALTLPGTGMSDISELVPQSLKYGNPDITYTSFGESWERPRRIDFLFVQERLNLKFVAFGILSNKFDDGVCLSDHRPVVADVLVLDDTLH</sequence>
<evidence type="ECO:0000313" key="3">
    <source>
        <dbReference type="Proteomes" id="UP001287356"/>
    </source>
</evidence>
<dbReference type="CDD" id="cd09083">
    <property type="entry name" value="EEP-1"/>
    <property type="match status" value="1"/>
</dbReference>
<dbReference type="PANTHER" id="PTHR12121">
    <property type="entry name" value="CARBON CATABOLITE REPRESSOR PROTEIN 4"/>
    <property type="match status" value="1"/>
</dbReference>
<keyword evidence="2" id="KW-0255">Endonuclease</keyword>
<gene>
    <name evidence="2" type="ORF">B0T24DRAFT_683123</name>
</gene>
<dbReference type="PANTHER" id="PTHR12121:SF36">
    <property type="entry name" value="ENDONUCLEASE_EXONUCLEASE_PHOSPHATASE DOMAIN-CONTAINING PROTEIN"/>
    <property type="match status" value="1"/>
</dbReference>
<organism evidence="2 3">
    <name type="scientific">Lasiosphaeria ovina</name>
    <dbReference type="NCBI Taxonomy" id="92902"/>
    <lineage>
        <taxon>Eukaryota</taxon>
        <taxon>Fungi</taxon>
        <taxon>Dikarya</taxon>
        <taxon>Ascomycota</taxon>
        <taxon>Pezizomycotina</taxon>
        <taxon>Sordariomycetes</taxon>
        <taxon>Sordariomycetidae</taxon>
        <taxon>Sordariales</taxon>
        <taxon>Lasiosphaeriaceae</taxon>
        <taxon>Lasiosphaeria</taxon>
    </lineage>
</organism>
<dbReference type="AlphaFoldDB" id="A0AAE0JXZ1"/>
<evidence type="ECO:0000259" key="1">
    <source>
        <dbReference type="Pfam" id="PF03372"/>
    </source>
</evidence>
<accession>A0AAE0JXZ1</accession>
<dbReference type="SUPFAM" id="SSF56219">
    <property type="entry name" value="DNase I-like"/>
    <property type="match status" value="1"/>
</dbReference>
<dbReference type="InterPro" id="IPR036691">
    <property type="entry name" value="Endo/exonu/phosph_ase_sf"/>
</dbReference>
<comment type="caution">
    <text evidence="2">The sequence shown here is derived from an EMBL/GenBank/DDBJ whole genome shotgun (WGS) entry which is preliminary data.</text>
</comment>